<organism evidence="5 6">
    <name type="scientific">Musa troglodytarum</name>
    <name type="common">fe'i banana</name>
    <dbReference type="NCBI Taxonomy" id="320322"/>
    <lineage>
        <taxon>Eukaryota</taxon>
        <taxon>Viridiplantae</taxon>
        <taxon>Streptophyta</taxon>
        <taxon>Embryophyta</taxon>
        <taxon>Tracheophyta</taxon>
        <taxon>Spermatophyta</taxon>
        <taxon>Magnoliopsida</taxon>
        <taxon>Liliopsida</taxon>
        <taxon>Zingiberales</taxon>
        <taxon>Musaceae</taxon>
        <taxon>Musa</taxon>
    </lineage>
</organism>
<sequence>ASPILFDVPLGAAENRAHDPSKNAASSCGPLVSWPHKPSYVTGWPAERRCACRVASTRRRRDCLNSRETTDHRGHRGRQLSTPRNRTRRSTGRAEHSHSSASSHGTGSRGGTPRPITRRGCGGEHVLGQPEPGRSLSSSATPYRRLIKPRSSQLHSLCSPPWTSFRRYRVAIGGCPIPYPGFAVTKNRFACSLKRRSSIDSIWFATNVDERGTVKSVVQYFEEIYGFTIHNMTWPCLQVGNPQSPNYLPMETVDHNAYNEDPYAEEFGIKISEKLALVEACLNYHDTGREKDCLPRAGQRNMMNKRALLVDFCHEPALMCQISGMIFSPEPVLCLLCARPDQVERALKAHFHVAIISILQPDGKELNLVIIILPDNNGPLYGDLKRICETDIGLVSQCCLAKHVFRMSEQYLADVALKINVKVVASRDWPEVTKYAGLVCAQPHRQESIQDLFKVWQDPQRGTVTGGMGLLWILRSATLPRLSSTCAAMPGIQCRLHMMPIWLHSVPRFPWSRRHRTVVKWQAERPDKEPVLVDHAARGFPAIKPLRHGVEGEERRALLLRNTVVSSCCELICAFDAP</sequence>
<dbReference type="PROSITE" id="PS50822">
    <property type="entry name" value="PIWI"/>
    <property type="match status" value="1"/>
</dbReference>
<dbReference type="InterPro" id="IPR036085">
    <property type="entry name" value="PAZ_dom_sf"/>
</dbReference>
<protein>
    <recommendedName>
        <fullName evidence="7">Piwi domain-containing protein</fullName>
    </recommendedName>
</protein>
<evidence type="ECO:0008006" key="7">
    <source>
        <dbReference type="Google" id="ProtNLM"/>
    </source>
</evidence>
<evidence type="ECO:0000256" key="2">
    <source>
        <dbReference type="SAM" id="MobiDB-lite"/>
    </source>
</evidence>
<comment type="similarity">
    <text evidence="1">Belongs to the argonaute family. Ago subfamily.</text>
</comment>
<feature type="compositionally biased region" description="Low complexity" evidence="2">
    <location>
        <begin position="99"/>
        <end position="119"/>
    </location>
</feature>
<dbReference type="InterPro" id="IPR003165">
    <property type="entry name" value="Piwi"/>
</dbReference>
<dbReference type="Pfam" id="PF02171">
    <property type="entry name" value="Piwi"/>
    <property type="match status" value="1"/>
</dbReference>
<evidence type="ECO:0000313" key="5">
    <source>
        <dbReference type="EMBL" id="URE16403.1"/>
    </source>
</evidence>
<dbReference type="InterPro" id="IPR012337">
    <property type="entry name" value="RNaseH-like_sf"/>
</dbReference>
<reference evidence="5" key="1">
    <citation type="submission" date="2022-05" db="EMBL/GenBank/DDBJ databases">
        <title>The Musa troglodytarum L. genome provides insights into the mechanism of non-climacteric behaviour and enrichment of carotenoids.</title>
        <authorList>
            <person name="Wang J."/>
        </authorList>
    </citation>
    <scope>NUCLEOTIDE SEQUENCE</scope>
    <source>
        <tissue evidence="5">Leaf</tissue>
    </source>
</reference>
<dbReference type="AlphaFoldDB" id="A0A9E7KDJ5"/>
<feature type="domain" description="PAZ" evidence="3">
    <location>
        <begin position="141"/>
        <end position="257"/>
    </location>
</feature>
<feature type="region of interest" description="Disordered" evidence="2">
    <location>
        <begin position="61"/>
        <end position="140"/>
    </location>
</feature>
<feature type="domain" description="Piwi" evidence="4">
    <location>
        <begin position="368"/>
        <end position="423"/>
    </location>
</feature>
<name>A0A9E7KDJ5_9LILI</name>
<feature type="compositionally biased region" description="Basic and acidic residues" evidence="2">
    <location>
        <begin position="62"/>
        <end position="72"/>
    </location>
</feature>
<accession>A0A9E7KDJ5</accession>
<gene>
    <name evidence="5" type="ORF">MUK42_34091</name>
</gene>
<evidence type="ECO:0000256" key="1">
    <source>
        <dbReference type="ARBA" id="ARBA00008201"/>
    </source>
</evidence>
<evidence type="ECO:0000259" key="4">
    <source>
        <dbReference type="PROSITE" id="PS50822"/>
    </source>
</evidence>
<dbReference type="InterPro" id="IPR003100">
    <property type="entry name" value="PAZ_dom"/>
</dbReference>
<dbReference type="Gene3D" id="3.40.50.2300">
    <property type="match status" value="1"/>
</dbReference>
<dbReference type="PROSITE" id="PS50821">
    <property type="entry name" value="PAZ"/>
    <property type="match status" value="1"/>
</dbReference>
<evidence type="ECO:0000259" key="3">
    <source>
        <dbReference type="PROSITE" id="PS50821"/>
    </source>
</evidence>
<dbReference type="PANTHER" id="PTHR22891">
    <property type="entry name" value="EUKARYOTIC TRANSLATION INITIATION FACTOR 2C"/>
    <property type="match status" value="1"/>
</dbReference>
<proteinExistence type="inferred from homology"/>
<dbReference type="Proteomes" id="UP001055439">
    <property type="component" value="Chromosome 7"/>
</dbReference>
<dbReference type="CDD" id="cd02846">
    <property type="entry name" value="PAZ_argonaute_like"/>
    <property type="match status" value="1"/>
</dbReference>
<dbReference type="EMBL" id="CP097509">
    <property type="protein sequence ID" value="URE16403.1"/>
    <property type="molecule type" value="Genomic_DNA"/>
</dbReference>
<feature type="non-terminal residue" evidence="5">
    <location>
        <position position="1"/>
    </location>
</feature>
<dbReference type="Gene3D" id="2.170.260.10">
    <property type="entry name" value="paz domain"/>
    <property type="match status" value="1"/>
</dbReference>
<dbReference type="GO" id="GO:0003723">
    <property type="term" value="F:RNA binding"/>
    <property type="evidence" value="ECO:0007669"/>
    <property type="project" value="InterPro"/>
</dbReference>
<dbReference type="SUPFAM" id="SSF101690">
    <property type="entry name" value="PAZ domain"/>
    <property type="match status" value="1"/>
</dbReference>
<dbReference type="SUPFAM" id="SSF53098">
    <property type="entry name" value="Ribonuclease H-like"/>
    <property type="match status" value="1"/>
</dbReference>
<dbReference type="OrthoDB" id="1738338at2759"/>
<evidence type="ECO:0000313" key="6">
    <source>
        <dbReference type="Proteomes" id="UP001055439"/>
    </source>
</evidence>
<keyword evidence="6" id="KW-1185">Reference proteome</keyword>
<dbReference type="Pfam" id="PF02170">
    <property type="entry name" value="PAZ"/>
    <property type="match status" value="1"/>
</dbReference>